<reference evidence="1" key="2">
    <citation type="journal article" date="2015" name="Fish Shellfish Immunol.">
        <title>Early steps in the European eel (Anguilla anguilla)-Vibrio vulnificus interaction in the gills: Role of the RtxA13 toxin.</title>
        <authorList>
            <person name="Callol A."/>
            <person name="Pajuelo D."/>
            <person name="Ebbesson L."/>
            <person name="Teles M."/>
            <person name="MacKenzie S."/>
            <person name="Amaro C."/>
        </authorList>
    </citation>
    <scope>NUCLEOTIDE SEQUENCE</scope>
</reference>
<accession>A0A0E9UWG8</accession>
<reference evidence="1" key="1">
    <citation type="submission" date="2014-11" db="EMBL/GenBank/DDBJ databases">
        <authorList>
            <person name="Amaro Gonzalez C."/>
        </authorList>
    </citation>
    <scope>NUCLEOTIDE SEQUENCE</scope>
</reference>
<dbReference type="EMBL" id="GBXM01039289">
    <property type="protein sequence ID" value="JAH69288.1"/>
    <property type="molecule type" value="Transcribed_RNA"/>
</dbReference>
<name>A0A0E9UWG8_ANGAN</name>
<proteinExistence type="predicted"/>
<dbReference type="AlphaFoldDB" id="A0A0E9UWG8"/>
<evidence type="ECO:0000313" key="1">
    <source>
        <dbReference type="EMBL" id="JAH69288.1"/>
    </source>
</evidence>
<protein>
    <submittedName>
        <fullName evidence="1">Uncharacterized protein</fullName>
    </submittedName>
</protein>
<organism evidence="1">
    <name type="scientific">Anguilla anguilla</name>
    <name type="common">European freshwater eel</name>
    <name type="synonym">Muraena anguilla</name>
    <dbReference type="NCBI Taxonomy" id="7936"/>
    <lineage>
        <taxon>Eukaryota</taxon>
        <taxon>Metazoa</taxon>
        <taxon>Chordata</taxon>
        <taxon>Craniata</taxon>
        <taxon>Vertebrata</taxon>
        <taxon>Euteleostomi</taxon>
        <taxon>Actinopterygii</taxon>
        <taxon>Neopterygii</taxon>
        <taxon>Teleostei</taxon>
        <taxon>Anguilliformes</taxon>
        <taxon>Anguillidae</taxon>
        <taxon>Anguilla</taxon>
    </lineage>
</organism>
<sequence length="30" mass="3796">MQSKLRFLFFYYFLIKTERLPTDSRHTPFL</sequence>